<evidence type="ECO:0000313" key="1">
    <source>
        <dbReference type="EMBL" id="KZT41858.1"/>
    </source>
</evidence>
<reference evidence="1 2" key="1">
    <citation type="journal article" date="2016" name="Mol. Biol. Evol.">
        <title>Comparative Genomics of Early-Diverging Mushroom-Forming Fungi Provides Insights into the Origins of Lignocellulose Decay Capabilities.</title>
        <authorList>
            <person name="Nagy L.G."/>
            <person name="Riley R."/>
            <person name="Tritt A."/>
            <person name="Adam C."/>
            <person name="Daum C."/>
            <person name="Floudas D."/>
            <person name="Sun H."/>
            <person name="Yadav J.S."/>
            <person name="Pangilinan J."/>
            <person name="Larsson K.H."/>
            <person name="Matsuura K."/>
            <person name="Barry K."/>
            <person name="Labutti K."/>
            <person name="Kuo R."/>
            <person name="Ohm R.A."/>
            <person name="Bhattacharya S.S."/>
            <person name="Shirouzu T."/>
            <person name="Yoshinaga Y."/>
            <person name="Martin F.M."/>
            <person name="Grigoriev I.V."/>
            <person name="Hibbett D.S."/>
        </authorList>
    </citation>
    <scope>NUCLEOTIDE SEQUENCE [LARGE SCALE GENOMIC DNA]</scope>
    <source>
        <strain evidence="1 2">HHB10207 ss-3</strain>
    </source>
</reference>
<feature type="non-terminal residue" evidence="1">
    <location>
        <position position="1"/>
    </location>
</feature>
<dbReference type="EMBL" id="KV428018">
    <property type="protein sequence ID" value="KZT41858.1"/>
    <property type="molecule type" value="Genomic_DNA"/>
</dbReference>
<dbReference type="OrthoDB" id="5419315at2759"/>
<protein>
    <submittedName>
        <fullName evidence="1">Uncharacterized protein</fullName>
    </submittedName>
</protein>
<proteinExistence type="predicted"/>
<organism evidence="1 2">
    <name type="scientific">Sistotremastrum suecicum HHB10207 ss-3</name>
    <dbReference type="NCBI Taxonomy" id="1314776"/>
    <lineage>
        <taxon>Eukaryota</taxon>
        <taxon>Fungi</taxon>
        <taxon>Dikarya</taxon>
        <taxon>Basidiomycota</taxon>
        <taxon>Agaricomycotina</taxon>
        <taxon>Agaricomycetes</taxon>
        <taxon>Sistotremastrales</taxon>
        <taxon>Sistotremastraceae</taxon>
        <taxon>Sistotremastrum</taxon>
    </lineage>
</organism>
<name>A0A166GNJ9_9AGAM</name>
<dbReference type="AlphaFoldDB" id="A0A166GNJ9"/>
<keyword evidence="2" id="KW-1185">Reference proteome</keyword>
<gene>
    <name evidence="1" type="ORF">SISSUDRAFT_1042394</name>
</gene>
<dbReference type="Proteomes" id="UP000076798">
    <property type="component" value="Unassembled WGS sequence"/>
</dbReference>
<accession>A0A166GNJ9</accession>
<sequence length="51" mass="5535">MIPPGPGEAPMTVYRSPSAFDIFDVAEVNHVSIALSPLHCEPLFPVRIIVC</sequence>
<evidence type="ECO:0000313" key="2">
    <source>
        <dbReference type="Proteomes" id="UP000076798"/>
    </source>
</evidence>